<feature type="compositionally biased region" description="Polar residues" evidence="1">
    <location>
        <begin position="77"/>
        <end position="91"/>
    </location>
</feature>
<feature type="compositionally biased region" description="Basic and acidic residues" evidence="1">
    <location>
        <begin position="544"/>
        <end position="555"/>
    </location>
</feature>
<feature type="compositionally biased region" description="Polar residues" evidence="1">
    <location>
        <begin position="352"/>
        <end position="365"/>
    </location>
</feature>
<feature type="compositionally biased region" description="Low complexity" evidence="1">
    <location>
        <begin position="313"/>
        <end position="340"/>
    </location>
</feature>
<accession>A0A6A4HJ01</accession>
<feature type="compositionally biased region" description="Low complexity" evidence="1">
    <location>
        <begin position="226"/>
        <end position="240"/>
    </location>
</feature>
<feature type="region of interest" description="Disordered" evidence="1">
    <location>
        <begin position="422"/>
        <end position="473"/>
    </location>
</feature>
<feature type="region of interest" description="Disordered" evidence="1">
    <location>
        <begin position="491"/>
        <end position="528"/>
    </location>
</feature>
<feature type="compositionally biased region" description="Low complexity" evidence="1">
    <location>
        <begin position="50"/>
        <end position="76"/>
    </location>
</feature>
<dbReference type="OrthoDB" id="3066103at2759"/>
<feature type="region of interest" description="Disordered" evidence="1">
    <location>
        <begin position="150"/>
        <end position="169"/>
    </location>
</feature>
<sequence>MSPRPPSTITSPSSFRYSNPNPIPVSPLRQSFGPLSIMTSKGSGSGLPDGGSATPNPTSPSSTTTSPTTGAGAASNNSEKSSPNATSPTSKSGRKGKAVQWLDHHLNSQAAQERGLALQEQPQPQIIEDQLPSQATAQLKHLRELEGLRLSEQEGQLNSAGRAQELGMELEGIRARERELERIVNEEGNVPASPHALDEKALDPSPFIELTTALERHQSQTSQATLPRDPLSDSPSFSLPTVPPSAFPQSDSATVEKSRNPYTIAAPPSAAPAAAPGPRVHYFPPRTQPRSGTTVKLPPIRTQPESHALTEFSSSPPRDTGSSSTNNSPTSRLLPLSTSVSGGGTGMYTPATPGTASTTVDSSPDTAMRTAMLPIIPGEDLPEPLFDGNNSGTGNGGAKALWANLRQRTVMKRTHDVPGAFIYQGENAGLPSRGRRKGGADVDDEGDEEAQDGGDGRGIWARIGGGGGDDDDVEVHAKDVEAYAKSRAKNIVRAHTRSRRTDKKSKYRRDDTDDTDGETDYEDGKKNKKKSSLFSVWQAHKATKSKDYGNAEIDRPGGGGGYETGDSDADSLSMHSSFMAPPSGGVLGALLALLQRPKRWLVGLRSAFWSVHACDPT</sequence>
<keyword evidence="3" id="KW-1185">Reference proteome</keyword>
<feature type="compositionally biased region" description="Acidic residues" evidence="1">
    <location>
        <begin position="512"/>
        <end position="521"/>
    </location>
</feature>
<organism evidence="2 3">
    <name type="scientific">Gymnopus androsaceus JB14</name>
    <dbReference type="NCBI Taxonomy" id="1447944"/>
    <lineage>
        <taxon>Eukaryota</taxon>
        <taxon>Fungi</taxon>
        <taxon>Dikarya</taxon>
        <taxon>Basidiomycota</taxon>
        <taxon>Agaricomycotina</taxon>
        <taxon>Agaricomycetes</taxon>
        <taxon>Agaricomycetidae</taxon>
        <taxon>Agaricales</taxon>
        <taxon>Marasmiineae</taxon>
        <taxon>Omphalotaceae</taxon>
        <taxon>Gymnopus</taxon>
    </lineage>
</organism>
<name>A0A6A4HJ01_9AGAR</name>
<evidence type="ECO:0000313" key="3">
    <source>
        <dbReference type="Proteomes" id="UP000799118"/>
    </source>
</evidence>
<feature type="compositionally biased region" description="Acidic residues" evidence="1">
    <location>
        <begin position="441"/>
        <end position="452"/>
    </location>
</feature>
<feature type="region of interest" description="Disordered" evidence="1">
    <location>
        <begin position="543"/>
        <end position="567"/>
    </location>
</feature>
<proteinExistence type="predicted"/>
<feature type="region of interest" description="Disordered" evidence="1">
    <location>
        <begin position="187"/>
        <end position="368"/>
    </location>
</feature>
<dbReference type="Proteomes" id="UP000799118">
    <property type="component" value="Unassembled WGS sequence"/>
</dbReference>
<feature type="compositionally biased region" description="Basic residues" evidence="1">
    <location>
        <begin position="491"/>
        <end position="507"/>
    </location>
</feature>
<reference evidence="2" key="1">
    <citation type="journal article" date="2019" name="Environ. Microbiol.">
        <title>Fungal ecological strategies reflected in gene transcription - a case study of two litter decomposers.</title>
        <authorList>
            <person name="Barbi F."/>
            <person name="Kohler A."/>
            <person name="Barry K."/>
            <person name="Baskaran P."/>
            <person name="Daum C."/>
            <person name="Fauchery L."/>
            <person name="Ihrmark K."/>
            <person name="Kuo A."/>
            <person name="LaButti K."/>
            <person name="Lipzen A."/>
            <person name="Morin E."/>
            <person name="Grigoriev I.V."/>
            <person name="Henrissat B."/>
            <person name="Lindahl B."/>
            <person name="Martin F."/>
        </authorList>
    </citation>
    <scope>NUCLEOTIDE SEQUENCE</scope>
    <source>
        <strain evidence="2">JB14</strain>
    </source>
</reference>
<gene>
    <name evidence="2" type="ORF">BT96DRAFT_70894</name>
</gene>
<dbReference type="EMBL" id="ML769496">
    <property type="protein sequence ID" value="KAE9397501.1"/>
    <property type="molecule type" value="Genomic_DNA"/>
</dbReference>
<evidence type="ECO:0000256" key="1">
    <source>
        <dbReference type="SAM" id="MobiDB-lite"/>
    </source>
</evidence>
<feature type="region of interest" description="Disordered" evidence="1">
    <location>
        <begin position="1"/>
        <end position="125"/>
    </location>
</feature>
<feature type="compositionally biased region" description="Low complexity" evidence="1">
    <location>
        <begin position="265"/>
        <end position="278"/>
    </location>
</feature>
<dbReference type="AlphaFoldDB" id="A0A6A4HJ01"/>
<evidence type="ECO:0000313" key="2">
    <source>
        <dbReference type="EMBL" id="KAE9397501.1"/>
    </source>
</evidence>
<protein>
    <submittedName>
        <fullName evidence="2">Uncharacterized protein</fullName>
    </submittedName>
</protein>